<evidence type="ECO:0000313" key="7">
    <source>
        <dbReference type="Proteomes" id="UP000663861"/>
    </source>
</evidence>
<evidence type="ECO:0000256" key="4">
    <source>
        <dbReference type="ARBA" id="ARBA00024855"/>
    </source>
</evidence>
<evidence type="ECO:0000256" key="1">
    <source>
        <dbReference type="ARBA" id="ARBA00011738"/>
    </source>
</evidence>
<dbReference type="AlphaFoldDB" id="A0A8H3BU16"/>
<comment type="function">
    <text evidence="4">Binds and inhibits cysteine proteinases. Inhibits most strongly papain and cathepsin L, more weakly bromelain and cathepsin B while it is completely ineffective against cathepsin H.</text>
</comment>
<protein>
    <submittedName>
        <fullName evidence="6">Uncharacterized protein</fullName>
    </submittedName>
</protein>
<dbReference type="Proteomes" id="UP000663861">
    <property type="component" value="Unassembled WGS sequence"/>
</dbReference>
<accession>A0A8H3BU16</accession>
<name>A0A8H3BU16_9AGAM</name>
<dbReference type="Gene3D" id="2.80.10.50">
    <property type="match status" value="1"/>
</dbReference>
<dbReference type="InterPro" id="IPR019508">
    <property type="entry name" value="Prot_inh_I48_clitocypin"/>
</dbReference>
<reference evidence="6" key="1">
    <citation type="submission" date="2021-01" db="EMBL/GenBank/DDBJ databases">
        <authorList>
            <person name="Kaushik A."/>
        </authorList>
    </citation>
    <scope>NUCLEOTIDE SEQUENCE</scope>
    <source>
        <strain evidence="6">AG4-RS23</strain>
    </source>
</reference>
<keyword evidence="3" id="KW-0789">Thiol protease inhibitor</keyword>
<comment type="subunit">
    <text evidence="1">Homodimer.</text>
</comment>
<proteinExistence type="inferred from homology"/>
<dbReference type="Pfam" id="PF10467">
    <property type="entry name" value="Inhibitor_I48"/>
    <property type="match status" value="1"/>
</dbReference>
<evidence type="ECO:0000256" key="5">
    <source>
        <dbReference type="ARBA" id="ARBA00025775"/>
    </source>
</evidence>
<evidence type="ECO:0000313" key="6">
    <source>
        <dbReference type="EMBL" id="CAE6466791.1"/>
    </source>
</evidence>
<dbReference type="GO" id="GO:0004869">
    <property type="term" value="F:cysteine-type endopeptidase inhibitor activity"/>
    <property type="evidence" value="ECO:0007669"/>
    <property type="project" value="UniProtKB-KW"/>
</dbReference>
<sequence>MEPQLPIQSPQEGIYYLRPVIIGRNMGLGGMYATRGEFGEPIQTAALVPSTFEHRDWRIVRAGNDTFRIENAQKYPSGVQLTGFHNIATDDGTPVLLDQPKEFTICPVGDGIPFGEDVYIIRPHQSEIQGMDICVGVEQRGVVIKAIPADAPLEARPGWYFSRRHDLEDAS</sequence>
<gene>
    <name evidence="6" type="ORF">RDB_LOCUS75546</name>
</gene>
<comment type="caution">
    <text evidence="6">The sequence shown here is derived from an EMBL/GenBank/DDBJ whole genome shotgun (WGS) entry which is preliminary data.</text>
</comment>
<comment type="similarity">
    <text evidence="5">Belongs to the protease inhibitor I48 family.</text>
</comment>
<evidence type="ECO:0000256" key="3">
    <source>
        <dbReference type="ARBA" id="ARBA00022704"/>
    </source>
</evidence>
<organism evidence="6 7">
    <name type="scientific">Rhizoctonia solani</name>
    <dbReference type="NCBI Taxonomy" id="456999"/>
    <lineage>
        <taxon>Eukaryota</taxon>
        <taxon>Fungi</taxon>
        <taxon>Dikarya</taxon>
        <taxon>Basidiomycota</taxon>
        <taxon>Agaricomycotina</taxon>
        <taxon>Agaricomycetes</taxon>
        <taxon>Cantharellales</taxon>
        <taxon>Ceratobasidiaceae</taxon>
        <taxon>Rhizoctonia</taxon>
    </lineage>
</organism>
<dbReference type="EMBL" id="CAJMWY010001419">
    <property type="protein sequence ID" value="CAE6466791.1"/>
    <property type="molecule type" value="Genomic_DNA"/>
</dbReference>
<evidence type="ECO:0000256" key="2">
    <source>
        <dbReference type="ARBA" id="ARBA00022690"/>
    </source>
</evidence>
<keyword evidence="2" id="KW-0646">Protease inhibitor</keyword>